<dbReference type="SUPFAM" id="SSF52540">
    <property type="entry name" value="P-loop containing nucleoside triphosphate hydrolases"/>
    <property type="match status" value="1"/>
</dbReference>
<sequence length="277" mass="33048">MLYIHIGLPKTGTTFLQVEIFPKWNGIKYLGGRKKEITLKELVEIDDNQTYLISKEYLAGEPKIVNLAKLFPEAKIMVSFRKHDKWVTSRYKQYIQDINCSTLSFKEFFDIENNNGYFKKENLNYRKKIKTIEESFNQKPFVFLQEELTDNLDGVLKDMEYFMGGRAPKIDKLGDNKSNKGLGYYQSIVMMNVNKLFKCPKNPSGIIPYNQYTWFVRKVIRYILQNPLASVPKRSIKMDEKQKKLTEEYYKDDWNFVLNYIKNECTYRYNFDDSRYR</sequence>
<evidence type="ECO:0000313" key="1">
    <source>
        <dbReference type="EMBL" id="ADI74123.1"/>
    </source>
</evidence>
<reference evidence="1 2" key="1">
    <citation type="submission" date="2010-06" db="EMBL/GenBank/DDBJ databases">
        <title>Complete sequence chromosome of Methanohalobium evestigatum Z-7303.</title>
        <authorList>
            <consortium name="US DOE Joint Genome Institute"/>
            <person name="Lucas S."/>
            <person name="Copeland A."/>
            <person name="Lapidus A."/>
            <person name="Cheng J.-F."/>
            <person name="Bruce D."/>
            <person name="Goodwin L."/>
            <person name="Pitluck S."/>
            <person name="Saunders E."/>
            <person name="Detter J.C."/>
            <person name="Han C."/>
            <person name="Tapia R."/>
            <person name="Land M."/>
            <person name="Hauser L."/>
            <person name="Kyrpides N."/>
            <person name="Mikhailova N."/>
            <person name="Sieprawska-Lupa M."/>
            <person name="Whitman W.B."/>
            <person name="Anderson I."/>
            <person name="Woyke T."/>
        </authorList>
    </citation>
    <scope>NUCLEOTIDE SEQUENCE [LARGE SCALE GENOMIC DNA]</scope>
    <source>
        <strain evidence="2">ATCC BAA-1072 / DSM 3721 / NBRC 107634 / OCM 161 / Z-7303</strain>
    </source>
</reference>
<dbReference type="InterPro" id="IPR027417">
    <property type="entry name" value="P-loop_NTPase"/>
</dbReference>
<gene>
    <name evidence="1" type="ordered locus">Metev_1256</name>
</gene>
<organism evidence="1 2">
    <name type="scientific">Methanohalobium evestigatum (strain ATCC BAA-1072 / DSM 3721 / NBRC 107634 / OCM 161 / Z-7303)</name>
    <dbReference type="NCBI Taxonomy" id="644295"/>
    <lineage>
        <taxon>Archaea</taxon>
        <taxon>Methanobacteriati</taxon>
        <taxon>Methanobacteriota</taxon>
        <taxon>Stenosarchaea group</taxon>
        <taxon>Methanomicrobia</taxon>
        <taxon>Methanosarcinales</taxon>
        <taxon>Methanosarcinaceae</taxon>
        <taxon>Methanohalobium</taxon>
    </lineage>
</organism>
<keyword evidence="2" id="KW-1185">Reference proteome</keyword>
<dbReference type="HOGENOM" id="CLU_1003289_0_0_2"/>
<name>D7E7Q0_METEZ</name>
<evidence type="ECO:0000313" key="2">
    <source>
        <dbReference type="Proteomes" id="UP000000391"/>
    </source>
</evidence>
<protein>
    <recommendedName>
        <fullName evidence="3">Sulfotransferase domain-containing protein</fullName>
    </recommendedName>
</protein>
<dbReference type="STRING" id="644295.Metev_1256"/>
<proteinExistence type="predicted"/>
<dbReference type="Proteomes" id="UP000000391">
    <property type="component" value="Chromosome"/>
</dbReference>
<dbReference type="KEGG" id="mev:Metev_1256"/>
<dbReference type="Gene3D" id="3.40.50.300">
    <property type="entry name" value="P-loop containing nucleotide triphosphate hydrolases"/>
    <property type="match status" value="1"/>
</dbReference>
<dbReference type="GeneID" id="9346889"/>
<accession>D7E7Q0</accession>
<dbReference type="EMBL" id="CP002069">
    <property type="protein sequence ID" value="ADI74123.1"/>
    <property type="molecule type" value="Genomic_DNA"/>
</dbReference>
<evidence type="ECO:0008006" key="3">
    <source>
        <dbReference type="Google" id="ProtNLM"/>
    </source>
</evidence>
<dbReference type="AlphaFoldDB" id="D7E7Q0"/>
<dbReference type="RefSeq" id="WP_013194689.1">
    <property type="nucleotide sequence ID" value="NC_014253.1"/>
</dbReference>